<dbReference type="RefSeq" id="WP_329413159.1">
    <property type="nucleotide sequence ID" value="NZ_CP109441.1"/>
</dbReference>
<reference evidence="2" key="1">
    <citation type="submission" date="2022-10" db="EMBL/GenBank/DDBJ databases">
        <title>The complete genomes of actinobacterial strains from the NBC collection.</title>
        <authorList>
            <person name="Joergensen T.S."/>
            <person name="Alvarez Arevalo M."/>
            <person name="Sterndorff E.B."/>
            <person name="Faurdal D."/>
            <person name="Vuksanovic O."/>
            <person name="Mourched A.-S."/>
            <person name="Charusanti P."/>
            <person name="Shaw S."/>
            <person name="Blin K."/>
            <person name="Weber T."/>
        </authorList>
    </citation>
    <scope>NUCLEOTIDE SEQUENCE</scope>
    <source>
        <strain evidence="2">NBC_01482</strain>
    </source>
</reference>
<name>A0ABZ1YZN0_9NOCA</name>
<keyword evidence="3" id="KW-1185">Reference proteome</keyword>
<dbReference type="Proteomes" id="UP001432062">
    <property type="component" value="Chromosome"/>
</dbReference>
<feature type="domain" description="HTH cro/C1-type" evidence="1">
    <location>
        <begin position="21"/>
        <end position="55"/>
    </location>
</feature>
<accession>A0ABZ1YZN0</accession>
<dbReference type="SUPFAM" id="SSF47413">
    <property type="entry name" value="lambda repressor-like DNA-binding domains"/>
    <property type="match status" value="1"/>
</dbReference>
<evidence type="ECO:0000259" key="1">
    <source>
        <dbReference type="PROSITE" id="PS50943"/>
    </source>
</evidence>
<dbReference type="Pfam" id="PF19054">
    <property type="entry name" value="DUF5753"/>
    <property type="match status" value="1"/>
</dbReference>
<proteinExistence type="predicted"/>
<dbReference type="PROSITE" id="PS50943">
    <property type="entry name" value="HTH_CROC1"/>
    <property type="match status" value="1"/>
</dbReference>
<dbReference type="InterPro" id="IPR043917">
    <property type="entry name" value="DUF5753"/>
</dbReference>
<dbReference type="Gene3D" id="1.10.260.40">
    <property type="entry name" value="lambda repressor-like DNA-binding domains"/>
    <property type="match status" value="1"/>
</dbReference>
<dbReference type="Pfam" id="PF13560">
    <property type="entry name" value="HTH_31"/>
    <property type="match status" value="1"/>
</dbReference>
<organism evidence="2 3">
    <name type="scientific">Nocardia vinacea</name>
    <dbReference type="NCBI Taxonomy" id="96468"/>
    <lineage>
        <taxon>Bacteria</taxon>
        <taxon>Bacillati</taxon>
        <taxon>Actinomycetota</taxon>
        <taxon>Actinomycetes</taxon>
        <taxon>Mycobacteriales</taxon>
        <taxon>Nocardiaceae</taxon>
        <taxon>Nocardia</taxon>
    </lineage>
</organism>
<dbReference type="InterPro" id="IPR010982">
    <property type="entry name" value="Lambda_DNA-bd_dom_sf"/>
</dbReference>
<protein>
    <submittedName>
        <fullName evidence="2">Helix-turn-helix domain-containing protein</fullName>
    </submittedName>
</protein>
<sequence>MPRKADLSGTTLPRRQLGRALRDARQARGLTLDQVAAATGVSRATLSRIELGQYEKVRDMEVDYLSRYYCLPDARIQYLKALARQANNKVWYHGHQHSISPMFSTYLELESFASEVWFYQPVFIPGLLQTADYARTLQQLSGSDDPPDDIDTRVDLRIQRARILTRPHLAVRAEFILQENVLYSVVGSGPIMRDQLRHIADLSTRDNVTVRVLPFSVGIPTGIVMPPHIILDFPDNEPSVVYTEAAMGSMFFEGDEEVKRLRALHETLRDAALDEHASRDRIRKIARRYEQ</sequence>
<dbReference type="EMBL" id="CP109441">
    <property type="protein sequence ID" value="WUV48752.1"/>
    <property type="molecule type" value="Genomic_DNA"/>
</dbReference>
<dbReference type="InterPro" id="IPR001387">
    <property type="entry name" value="Cro/C1-type_HTH"/>
</dbReference>
<evidence type="ECO:0000313" key="2">
    <source>
        <dbReference type="EMBL" id="WUV48752.1"/>
    </source>
</evidence>
<evidence type="ECO:0000313" key="3">
    <source>
        <dbReference type="Proteomes" id="UP001432062"/>
    </source>
</evidence>
<dbReference type="SMART" id="SM00530">
    <property type="entry name" value="HTH_XRE"/>
    <property type="match status" value="1"/>
</dbReference>
<dbReference type="CDD" id="cd00093">
    <property type="entry name" value="HTH_XRE"/>
    <property type="match status" value="1"/>
</dbReference>
<gene>
    <name evidence="2" type="ORF">OG563_11485</name>
</gene>